<dbReference type="Pfam" id="PF07813">
    <property type="entry name" value="LTXXQ"/>
    <property type="match status" value="1"/>
</dbReference>
<accession>A0A2T9JHJ5</accession>
<proteinExistence type="predicted"/>
<evidence type="ECO:0000313" key="2">
    <source>
        <dbReference type="EMBL" id="PVM83170.1"/>
    </source>
</evidence>
<sequence>MVPLWPCASDRAKQTGPRSAGQGGDKDPMTILEPRSPAMTARRRLSLISALAAFLSLAGAAANAQDYSDPAPRHGIATMRVGVSPEQVQQIVSDRLLQDGVTAGLATLRQNLALTPAQQDRWRDFILASSARPAGVVLAVAAPQDETPLAQARAGLALQREQLAVEQRRVKAMARLYKALDDDQRAVFDQAYAAIGSLSVSTQAPGLASAGASVE</sequence>
<dbReference type="AlphaFoldDB" id="A0A2T9JHJ5"/>
<gene>
    <name evidence="2" type="ORF">DDF65_09825</name>
</gene>
<protein>
    <submittedName>
        <fullName evidence="2">Uncharacterized protein</fullName>
    </submittedName>
</protein>
<name>A0A2T9JHJ5_9CAUL</name>
<dbReference type="EMBL" id="QDKP01000033">
    <property type="protein sequence ID" value="PVM83170.1"/>
    <property type="molecule type" value="Genomic_DNA"/>
</dbReference>
<evidence type="ECO:0000313" key="3">
    <source>
        <dbReference type="Proteomes" id="UP000244913"/>
    </source>
</evidence>
<dbReference type="GO" id="GO:0042597">
    <property type="term" value="C:periplasmic space"/>
    <property type="evidence" value="ECO:0007669"/>
    <property type="project" value="InterPro"/>
</dbReference>
<organism evidence="2 3">
    <name type="scientific">Caulobacter radicis</name>
    <dbReference type="NCBI Taxonomy" id="2172650"/>
    <lineage>
        <taxon>Bacteria</taxon>
        <taxon>Pseudomonadati</taxon>
        <taxon>Pseudomonadota</taxon>
        <taxon>Alphaproteobacteria</taxon>
        <taxon>Caulobacterales</taxon>
        <taxon>Caulobacteraceae</taxon>
        <taxon>Caulobacter</taxon>
    </lineage>
</organism>
<dbReference type="Proteomes" id="UP000244913">
    <property type="component" value="Unassembled WGS sequence"/>
</dbReference>
<reference evidence="2 3" key="1">
    <citation type="submission" date="2018-04" db="EMBL/GenBank/DDBJ databases">
        <title>The genome sequence of Caulobacter sp. 736.</title>
        <authorList>
            <person name="Gao J."/>
            <person name="Sun J."/>
        </authorList>
    </citation>
    <scope>NUCLEOTIDE SEQUENCE [LARGE SCALE GENOMIC DNA]</scope>
    <source>
        <strain evidence="2 3">736</strain>
    </source>
</reference>
<evidence type="ECO:0000256" key="1">
    <source>
        <dbReference type="SAM" id="MobiDB-lite"/>
    </source>
</evidence>
<dbReference type="InterPro" id="IPR012899">
    <property type="entry name" value="LTXXQ"/>
</dbReference>
<feature type="region of interest" description="Disordered" evidence="1">
    <location>
        <begin position="1"/>
        <end position="32"/>
    </location>
</feature>
<keyword evidence="3" id="KW-1185">Reference proteome</keyword>
<comment type="caution">
    <text evidence="2">The sequence shown here is derived from an EMBL/GenBank/DDBJ whole genome shotgun (WGS) entry which is preliminary data.</text>
</comment>